<comment type="caution">
    <text evidence="2">The sequence shown here is derived from an EMBL/GenBank/DDBJ whole genome shotgun (WGS) entry which is preliminary data.</text>
</comment>
<accession>A0A2N0ZLK3</accession>
<evidence type="ECO:0000256" key="1">
    <source>
        <dbReference type="SAM" id="MobiDB-lite"/>
    </source>
</evidence>
<keyword evidence="3" id="KW-1185">Reference proteome</keyword>
<feature type="compositionally biased region" description="Basic residues" evidence="1">
    <location>
        <begin position="1"/>
        <end position="10"/>
    </location>
</feature>
<dbReference type="AlphaFoldDB" id="A0A2N0ZLK3"/>
<evidence type="ECO:0000313" key="3">
    <source>
        <dbReference type="Proteomes" id="UP000233343"/>
    </source>
</evidence>
<dbReference type="RefSeq" id="WP_066199348.1">
    <property type="nucleotide sequence ID" value="NZ_JARMMB010000013.1"/>
</dbReference>
<dbReference type="Proteomes" id="UP000233343">
    <property type="component" value="Unassembled WGS sequence"/>
</dbReference>
<sequence length="80" mass="9612">MSKSRAKKMREKLEREGKRNPDQNRGIYAFADMRTRITKTKKDYLYKQKYKNQSLNDNNDGSFFIFTTSFYARAVQTHFT</sequence>
<organism evidence="2 3">
    <name type="scientific">Cytobacillus horneckiae</name>
    <dbReference type="NCBI Taxonomy" id="549687"/>
    <lineage>
        <taxon>Bacteria</taxon>
        <taxon>Bacillati</taxon>
        <taxon>Bacillota</taxon>
        <taxon>Bacilli</taxon>
        <taxon>Bacillales</taxon>
        <taxon>Bacillaceae</taxon>
        <taxon>Cytobacillus</taxon>
    </lineage>
</organism>
<feature type="region of interest" description="Disordered" evidence="1">
    <location>
        <begin position="1"/>
        <end position="25"/>
    </location>
</feature>
<proteinExistence type="predicted"/>
<reference evidence="2 3" key="1">
    <citation type="journal article" date="2010" name="Int. J. Syst. Evol. Microbiol.">
        <title>Bacillus horneckiae sp. nov., isolated from a spacecraft-assembly clean room.</title>
        <authorList>
            <person name="Vaishampayan P."/>
            <person name="Probst A."/>
            <person name="Krishnamurthi S."/>
            <person name="Ghosh S."/>
            <person name="Osman S."/>
            <person name="McDowall A."/>
            <person name="Ruckmani A."/>
            <person name="Mayilraj S."/>
            <person name="Venkateswaran K."/>
        </authorList>
    </citation>
    <scope>NUCLEOTIDE SEQUENCE [LARGE SCALE GENOMIC DNA]</scope>
    <source>
        <strain evidence="3">1PO1SC</strain>
    </source>
</reference>
<protein>
    <submittedName>
        <fullName evidence="2">Uncharacterized protein</fullName>
    </submittedName>
</protein>
<name>A0A2N0ZLK3_9BACI</name>
<evidence type="ECO:0000313" key="2">
    <source>
        <dbReference type="EMBL" id="PKG30378.1"/>
    </source>
</evidence>
<feature type="compositionally biased region" description="Basic and acidic residues" evidence="1">
    <location>
        <begin position="11"/>
        <end position="22"/>
    </location>
</feature>
<dbReference type="EMBL" id="PISD01000008">
    <property type="protein sequence ID" value="PKG30378.1"/>
    <property type="molecule type" value="Genomic_DNA"/>
</dbReference>
<gene>
    <name evidence="2" type="ORF">CWS20_05135</name>
</gene>